<feature type="signal peptide" evidence="2">
    <location>
        <begin position="1"/>
        <end position="32"/>
    </location>
</feature>
<feature type="chain" id="PRO_5015779126" evidence="2">
    <location>
        <begin position="33"/>
        <end position="332"/>
    </location>
</feature>
<proteinExistence type="inferred from homology"/>
<dbReference type="Gene3D" id="3.40.190.150">
    <property type="entry name" value="Bordetella uptake gene, domain 1"/>
    <property type="match status" value="1"/>
</dbReference>
<sequence length="332" mass="34876">MTTQTAFQTRRHLIRAAVASLCTLGALGGVQAQQAWPAAKPIRIVVGFAPGGTTDVMARAMGASLSEALGQTVLIDNKPGASGNVAASEVIRAQPDGYTFLVAPTSFETANPFLFKQTISPAKDLTPVAGVGKSQMYVVVNQQSPFKDARELVAFGQKNPGKLSYTSAGAGTPPHLAGELFKQSAKFFAVHIPYRGAAPALQDVLAGQADFVMDPGISFPHVRAGKARMLAVAGAKRSSFFPEVPTLSELGMKGAELDIWFGMWAPNGTPPEVTARLASEIGKALALPGIKTRYEALGAEPVGLNNADFKKLLAAETKQLSTVIRDSKISVD</sequence>
<comment type="caution">
    <text evidence="3">The sequence shown here is derived from an EMBL/GenBank/DDBJ whole genome shotgun (WGS) entry which is preliminary data.</text>
</comment>
<comment type="similarity">
    <text evidence="1">Belongs to the UPF0065 (bug) family.</text>
</comment>
<keyword evidence="2" id="KW-0732">Signal</keyword>
<dbReference type="PANTHER" id="PTHR42928:SF5">
    <property type="entry name" value="BLR1237 PROTEIN"/>
    <property type="match status" value="1"/>
</dbReference>
<dbReference type="AlphaFoldDB" id="A0A2S9K3K5"/>
<evidence type="ECO:0000256" key="2">
    <source>
        <dbReference type="SAM" id="SignalP"/>
    </source>
</evidence>
<name>A0A2S9K3K5_9BURK</name>
<organism evidence="3 4">
    <name type="scientific">Malikia granosa</name>
    <dbReference type="NCBI Taxonomy" id="263067"/>
    <lineage>
        <taxon>Bacteria</taxon>
        <taxon>Pseudomonadati</taxon>
        <taxon>Pseudomonadota</taxon>
        <taxon>Betaproteobacteria</taxon>
        <taxon>Burkholderiales</taxon>
        <taxon>Comamonadaceae</taxon>
        <taxon>Malikia</taxon>
    </lineage>
</organism>
<dbReference type="PIRSF" id="PIRSF017082">
    <property type="entry name" value="YflP"/>
    <property type="match status" value="1"/>
</dbReference>
<evidence type="ECO:0000313" key="4">
    <source>
        <dbReference type="Proteomes" id="UP000238589"/>
    </source>
</evidence>
<accession>A0A2S9K3K5</accession>
<dbReference type="SUPFAM" id="SSF53850">
    <property type="entry name" value="Periplasmic binding protein-like II"/>
    <property type="match status" value="1"/>
</dbReference>
<dbReference type="OrthoDB" id="8678477at2"/>
<dbReference type="Gene3D" id="3.40.190.10">
    <property type="entry name" value="Periplasmic binding protein-like II"/>
    <property type="match status" value="1"/>
</dbReference>
<dbReference type="InterPro" id="IPR042100">
    <property type="entry name" value="Bug_dom1"/>
</dbReference>
<dbReference type="PANTHER" id="PTHR42928">
    <property type="entry name" value="TRICARBOXYLATE-BINDING PROTEIN"/>
    <property type="match status" value="1"/>
</dbReference>
<dbReference type="InterPro" id="IPR005064">
    <property type="entry name" value="BUG"/>
</dbReference>
<dbReference type="CDD" id="cd07012">
    <property type="entry name" value="PBP2_Bug_TTT"/>
    <property type="match status" value="1"/>
</dbReference>
<evidence type="ECO:0000313" key="3">
    <source>
        <dbReference type="EMBL" id="PRD65046.1"/>
    </source>
</evidence>
<reference evidence="3 4" key="1">
    <citation type="submission" date="2018-03" db="EMBL/GenBank/DDBJ databases">
        <title>Comparative genomics illustrates the genes involved in a hyperalkaliphilic mechanisms of Serpentinomonas isolated from highly-alkaline calcium-rich serpentinized springs.</title>
        <authorList>
            <person name="Suzuki S."/>
            <person name="Ishii S."/>
            <person name="Walworth N."/>
            <person name="Bird L."/>
            <person name="Kuenen J.G."/>
            <person name="Nealson K.H."/>
        </authorList>
    </citation>
    <scope>NUCLEOTIDE SEQUENCE [LARGE SCALE GENOMIC DNA]</scope>
    <source>
        <strain evidence="3 4">P1</strain>
    </source>
</reference>
<dbReference type="Pfam" id="PF03401">
    <property type="entry name" value="TctC"/>
    <property type="match status" value="1"/>
</dbReference>
<dbReference type="Proteomes" id="UP000238589">
    <property type="component" value="Unassembled WGS sequence"/>
</dbReference>
<evidence type="ECO:0000256" key="1">
    <source>
        <dbReference type="ARBA" id="ARBA00006987"/>
    </source>
</evidence>
<protein>
    <submittedName>
        <fullName evidence="3">ABC transporter substrate-binding protein</fullName>
    </submittedName>
</protein>
<gene>
    <name evidence="3" type="ORF">C6P64_11225</name>
</gene>
<keyword evidence="4" id="KW-1185">Reference proteome</keyword>
<dbReference type="EMBL" id="PVLQ01000038">
    <property type="protein sequence ID" value="PRD65046.1"/>
    <property type="molecule type" value="Genomic_DNA"/>
</dbReference>
<dbReference type="RefSeq" id="WP_105748661.1">
    <property type="nucleotide sequence ID" value="NZ_PVLQ01000038.1"/>
</dbReference>